<keyword evidence="2" id="KW-0479">Metal-binding</keyword>
<feature type="binding site" evidence="2">
    <location>
        <position position="71"/>
    </location>
    <ligand>
        <name>Mg(2+)</name>
        <dbReference type="ChEBI" id="CHEBI:18420"/>
        <label>4</label>
    </ligand>
</feature>
<keyword evidence="2 5" id="KW-0808">Transferase</keyword>
<comment type="function">
    <text evidence="2">Catalyzes the ATP-dependent phosphorylation of thiamine-monophosphate (TMP) to form thiamine-pyrophosphate (TPP), the active form of vitamin B1.</text>
</comment>
<keyword evidence="2" id="KW-0460">Magnesium</keyword>
<feature type="binding site" evidence="2">
    <location>
        <position position="50"/>
    </location>
    <ligand>
        <name>substrate</name>
    </ligand>
</feature>
<keyword evidence="2" id="KW-0067">ATP-binding</keyword>
<comment type="catalytic activity">
    <reaction evidence="2">
        <text>thiamine phosphate + ATP = thiamine diphosphate + ADP</text>
        <dbReference type="Rhea" id="RHEA:15913"/>
        <dbReference type="ChEBI" id="CHEBI:30616"/>
        <dbReference type="ChEBI" id="CHEBI:37575"/>
        <dbReference type="ChEBI" id="CHEBI:58937"/>
        <dbReference type="ChEBI" id="CHEBI:456216"/>
        <dbReference type="EC" id="2.7.4.16"/>
    </reaction>
</comment>
<dbReference type="InterPro" id="IPR016188">
    <property type="entry name" value="PurM-like_N"/>
</dbReference>
<dbReference type="AlphaFoldDB" id="A0A5D9C4M6"/>
<evidence type="ECO:0000256" key="2">
    <source>
        <dbReference type="HAMAP-Rule" id="MF_02128"/>
    </source>
</evidence>
<dbReference type="GO" id="GO:0009030">
    <property type="term" value="F:thiamine-phosphate kinase activity"/>
    <property type="evidence" value="ECO:0007669"/>
    <property type="project" value="UniProtKB-UniRule"/>
</dbReference>
<comment type="caution">
    <text evidence="2">Lacks conserved residue(s) required for the propagation of feature annotation.</text>
</comment>
<feature type="binding site" evidence="2">
    <location>
        <position position="71"/>
    </location>
    <ligand>
        <name>Mg(2+)</name>
        <dbReference type="ChEBI" id="CHEBI:18420"/>
        <label>2</label>
    </ligand>
</feature>
<dbReference type="PIRSF" id="PIRSF005303">
    <property type="entry name" value="Thiam_monoph_kin"/>
    <property type="match status" value="1"/>
</dbReference>
<dbReference type="Proteomes" id="UP000322077">
    <property type="component" value="Unassembled WGS sequence"/>
</dbReference>
<dbReference type="GO" id="GO:0005524">
    <property type="term" value="F:ATP binding"/>
    <property type="evidence" value="ECO:0007669"/>
    <property type="project" value="UniProtKB-UniRule"/>
</dbReference>
<dbReference type="NCBIfam" id="TIGR01379">
    <property type="entry name" value="thiL"/>
    <property type="match status" value="1"/>
</dbReference>
<comment type="miscellaneous">
    <text evidence="2">Reaction mechanism of ThiL seems to utilize a direct, inline transfer of the gamma-phosphate of ATP to TMP rather than a phosphorylated enzyme intermediate.</text>
</comment>
<evidence type="ECO:0000313" key="5">
    <source>
        <dbReference type="EMBL" id="TZG26433.1"/>
    </source>
</evidence>
<dbReference type="Gene3D" id="3.90.650.10">
    <property type="entry name" value="PurM-like C-terminal domain"/>
    <property type="match status" value="1"/>
</dbReference>
<dbReference type="InterPro" id="IPR010918">
    <property type="entry name" value="PurM-like_C_dom"/>
</dbReference>
<name>A0A5D9C4M6_9SPHN</name>
<dbReference type="RefSeq" id="WP_149523236.1">
    <property type="nucleotide sequence ID" value="NZ_VTOU01000003.1"/>
</dbReference>
<dbReference type="UniPathway" id="UPA00060">
    <property type="reaction ID" value="UER00142"/>
</dbReference>
<dbReference type="InterPro" id="IPR036921">
    <property type="entry name" value="PurM-like_N_sf"/>
</dbReference>
<accession>A0A5D9C4M6</accession>
<dbReference type="SUPFAM" id="SSF56042">
    <property type="entry name" value="PurM C-terminal domain-like"/>
    <property type="match status" value="1"/>
</dbReference>
<dbReference type="InterPro" id="IPR036676">
    <property type="entry name" value="PurM-like_C_sf"/>
</dbReference>
<feature type="binding site" evidence="2">
    <location>
        <position position="26"/>
    </location>
    <ligand>
        <name>Mg(2+)</name>
        <dbReference type="ChEBI" id="CHEBI:18420"/>
        <label>4</label>
    </ligand>
</feature>
<feature type="binding site" evidence="2">
    <location>
        <position position="43"/>
    </location>
    <ligand>
        <name>Mg(2+)</name>
        <dbReference type="ChEBI" id="CHEBI:18420"/>
        <label>2</label>
    </ligand>
</feature>
<comment type="caution">
    <text evidence="5">The sequence shown here is derived from an EMBL/GenBank/DDBJ whole genome shotgun (WGS) entry which is preliminary data.</text>
</comment>
<comment type="similarity">
    <text evidence="2">Belongs to the thiamine-monophosphate kinase family.</text>
</comment>
<feature type="binding site" evidence="2">
    <location>
        <position position="307"/>
    </location>
    <ligand>
        <name>substrate</name>
    </ligand>
</feature>
<feature type="binding site" evidence="2">
    <location>
        <position position="71"/>
    </location>
    <ligand>
        <name>Mg(2+)</name>
        <dbReference type="ChEBI" id="CHEBI:18420"/>
        <label>3</label>
    </ligand>
</feature>
<feature type="binding site" evidence="2">
    <location>
        <position position="117"/>
    </location>
    <ligand>
        <name>Mg(2+)</name>
        <dbReference type="ChEBI" id="CHEBI:18420"/>
        <label>1</label>
    </ligand>
</feature>
<feature type="binding site" evidence="2">
    <location>
        <begin position="116"/>
        <end position="117"/>
    </location>
    <ligand>
        <name>ATP</name>
        <dbReference type="ChEBI" id="CHEBI:30616"/>
    </ligand>
</feature>
<keyword evidence="2" id="KW-0547">Nucleotide-binding</keyword>
<feature type="domain" description="PurM-like C-terminal" evidence="4">
    <location>
        <begin position="149"/>
        <end position="293"/>
    </location>
</feature>
<dbReference type="HAMAP" id="MF_02128">
    <property type="entry name" value="TMP_kinase"/>
    <property type="match status" value="1"/>
</dbReference>
<dbReference type="PANTHER" id="PTHR30270">
    <property type="entry name" value="THIAMINE-MONOPHOSPHATE KINASE"/>
    <property type="match status" value="1"/>
</dbReference>
<keyword evidence="1 2" id="KW-0784">Thiamine biosynthesis</keyword>
<dbReference type="InterPro" id="IPR006283">
    <property type="entry name" value="ThiL-like"/>
</dbReference>
<dbReference type="Pfam" id="PF00586">
    <property type="entry name" value="AIRS"/>
    <property type="match status" value="1"/>
</dbReference>
<feature type="binding site" evidence="2">
    <location>
        <position position="209"/>
    </location>
    <ligand>
        <name>Mg(2+)</name>
        <dbReference type="ChEBI" id="CHEBI:18420"/>
        <label>5</label>
    </ligand>
</feature>
<evidence type="ECO:0000256" key="1">
    <source>
        <dbReference type="ARBA" id="ARBA00022977"/>
    </source>
</evidence>
<dbReference type="Gene3D" id="3.30.1330.10">
    <property type="entry name" value="PurM-like, N-terminal domain"/>
    <property type="match status" value="1"/>
</dbReference>
<evidence type="ECO:0000259" key="4">
    <source>
        <dbReference type="Pfam" id="PF02769"/>
    </source>
</evidence>
<dbReference type="Pfam" id="PF02769">
    <property type="entry name" value="AIRS_C"/>
    <property type="match status" value="1"/>
</dbReference>
<dbReference type="PANTHER" id="PTHR30270:SF0">
    <property type="entry name" value="THIAMINE-MONOPHOSPHATE KINASE"/>
    <property type="match status" value="1"/>
</dbReference>
<protein>
    <recommendedName>
        <fullName evidence="2">Thiamine-monophosphate kinase</fullName>
        <shortName evidence="2">TMP kinase</shortName>
        <shortName evidence="2">Thiamine-phosphate kinase</shortName>
        <ecNumber evidence="2">2.7.4.16</ecNumber>
    </recommendedName>
</protein>
<evidence type="ECO:0000259" key="3">
    <source>
        <dbReference type="Pfam" id="PF00586"/>
    </source>
</evidence>
<dbReference type="EC" id="2.7.4.16" evidence="2"/>
<reference evidence="5 6" key="1">
    <citation type="submission" date="2019-08" db="EMBL/GenBank/DDBJ databases">
        <authorList>
            <person name="Wang G."/>
            <person name="Xu Z."/>
        </authorList>
    </citation>
    <scope>NUCLEOTIDE SEQUENCE [LARGE SCALE GENOMIC DNA]</scope>
    <source>
        <strain evidence="5 6">ZX</strain>
    </source>
</reference>
<keyword evidence="2 5" id="KW-0418">Kinase</keyword>
<dbReference type="GO" id="GO:0009229">
    <property type="term" value="P:thiamine diphosphate biosynthetic process"/>
    <property type="evidence" value="ECO:0007669"/>
    <property type="project" value="UniProtKB-UniRule"/>
</dbReference>
<evidence type="ECO:0000313" key="6">
    <source>
        <dbReference type="Proteomes" id="UP000322077"/>
    </source>
</evidence>
<organism evidence="5 6">
    <name type="scientific">Sphingomonas montanisoli</name>
    <dbReference type="NCBI Taxonomy" id="2606412"/>
    <lineage>
        <taxon>Bacteria</taxon>
        <taxon>Pseudomonadati</taxon>
        <taxon>Pseudomonadota</taxon>
        <taxon>Alphaproteobacteria</taxon>
        <taxon>Sphingomonadales</taxon>
        <taxon>Sphingomonadaceae</taxon>
        <taxon>Sphingomonas</taxon>
    </lineage>
</organism>
<feature type="binding site" evidence="2">
    <location>
        <position position="208"/>
    </location>
    <ligand>
        <name>ATP</name>
        <dbReference type="ChEBI" id="CHEBI:30616"/>
    </ligand>
</feature>
<comment type="pathway">
    <text evidence="2">Cofactor biosynthesis; thiamine diphosphate biosynthesis; thiamine diphosphate from thiamine phosphate: step 1/1.</text>
</comment>
<feature type="binding site" evidence="2">
    <location>
        <position position="43"/>
    </location>
    <ligand>
        <name>Mg(2+)</name>
        <dbReference type="ChEBI" id="CHEBI:18420"/>
        <label>1</label>
    </ligand>
</feature>
<dbReference type="GO" id="GO:0009228">
    <property type="term" value="P:thiamine biosynthetic process"/>
    <property type="evidence" value="ECO:0007669"/>
    <property type="project" value="UniProtKB-KW"/>
</dbReference>
<sequence length="311" mass="31740">MSGEGDLIARLRALAPHPAARGLLDDAAVLPAPVGRDLVLTHDMLVEGVHFLPDCPPGDVAWKLLAVNLSDLAAKGATPIGVLMGYGLTGDTAWDAAFVDGLARALTHFNVSLLGGDTVAQPSGQARVLGLTAVGQAPAGGVPDRRGAKAGDRLWVTGPIGDAGLGLQIALGQIEGPRRLLKAYRLPMPRLALGRALAPHVSAMADVSDGLLIDARRIAAASGLAVTIDLAAVPLSDEAKTLGLDPLTAATAGDDYQLLFATSSVDVERIAAEHRAAASPIGYFEEGEGLALVDAGTPIDLPASLGWEHGA</sequence>
<feature type="binding site" evidence="2">
    <location>
        <position position="206"/>
    </location>
    <ligand>
        <name>Mg(2+)</name>
        <dbReference type="ChEBI" id="CHEBI:18420"/>
        <label>3</label>
    </ligand>
</feature>
<keyword evidence="6" id="KW-1185">Reference proteome</keyword>
<dbReference type="CDD" id="cd02194">
    <property type="entry name" value="ThiL"/>
    <property type="match status" value="1"/>
</dbReference>
<dbReference type="GO" id="GO:0000287">
    <property type="term" value="F:magnesium ion binding"/>
    <property type="evidence" value="ECO:0007669"/>
    <property type="project" value="UniProtKB-UniRule"/>
</dbReference>
<feature type="binding site" evidence="2">
    <location>
        <position position="26"/>
    </location>
    <ligand>
        <name>Mg(2+)</name>
        <dbReference type="ChEBI" id="CHEBI:18420"/>
        <label>3</label>
    </ligand>
</feature>
<feature type="binding site" evidence="2">
    <location>
        <position position="254"/>
    </location>
    <ligand>
        <name>substrate</name>
    </ligand>
</feature>
<proteinExistence type="inferred from homology"/>
<dbReference type="SUPFAM" id="SSF55326">
    <property type="entry name" value="PurM N-terminal domain-like"/>
    <property type="match status" value="1"/>
</dbReference>
<feature type="binding site" evidence="2">
    <location>
        <position position="145"/>
    </location>
    <ligand>
        <name>ATP</name>
        <dbReference type="ChEBI" id="CHEBI:30616"/>
    </ligand>
</feature>
<feature type="binding site" evidence="2">
    <location>
        <position position="41"/>
    </location>
    <ligand>
        <name>Mg(2+)</name>
        <dbReference type="ChEBI" id="CHEBI:18420"/>
        <label>4</label>
    </ligand>
</feature>
<feature type="domain" description="PurM-like N-terminal" evidence="3">
    <location>
        <begin position="25"/>
        <end position="136"/>
    </location>
</feature>
<gene>
    <name evidence="2 5" type="primary">thiL</name>
    <name evidence="5" type="ORF">FYJ91_16020</name>
</gene>
<dbReference type="EMBL" id="VTOU01000003">
    <property type="protein sequence ID" value="TZG26433.1"/>
    <property type="molecule type" value="Genomic_DNA"/>
</dbReference>